<feature type="compositionally biased region" description="Polar residues" evidence="1">
    <location>
        <begin position="252"/>
        <end position="262"/>
    </location>
</feature>
<evidence type="ECO:0000256" key="1">
    <source>
        <dbReference type="SAM" id="MobiDB-lite"/>
    </source>
</evidence>
<protein>
    <submittedName>
        <fullName evidence="2">Uncharacterized protein</fullName>
    </submittedName>
</protein>
<proteinExistence type="predicted"/>
<dbReference type="Gene3D" id="3.30.40.10">
    <property type="entry name" value="Zinc/RING finger domain, C3HC4 (zinc finger)"/>
    <property type="match status" value="1"/>
</dbReference>
<dbReference type="SUPFAM" id="SSF57850">
    <property type="entry name" value="RING/U-box"/>
    <property type="match status" value="1"/>
</dbReference>
<evidence type="ECO:0000313" key="3">
    <source>
        <dbReference type="Proteomes" id="UP000800041"/>
    </source>
</evidence>
<feature type="region of interest" description="Disordered" evidence="1">
    <location>
        <begin position="223"/>
        <end position="262"/>
    </location>
</feature>
<feature type="compositionally biased region" description="Basic and acidic residues" evidence="1">
    <location>
        <begin position="234"/>
        <end position="245"/>
    </location>
</feature>
<reference evidence="2" key="1">
    <citation type="journal article" date="2020" name="Stud. Mycol.">
        <title>101 Dothideomycetes genomes: a test case for predicting lifestyles and emergence of pathogens.</title>
        <authorList>
            <person name="Haridas S."/>
            <person name="Albert R."/>
            <person name="Binder M."/>
            <person name="Bloem J."/>
            <person name="Labutti K."/>
            <person name="Salamov A."/>
            <person name="Andreopoulos B."/>
            <person name="Baker S."/>
            <person name="Barry K."/>
            <person name="Bills G."/>
            <person name="Bluhm B."/>
            <person name="Cannon C."/>
            <person name="Castanera R."/>
            <person name="Culley D."/>
            <person name="Daum C."/>
            <person name="Ezra D."/>
            <person name="Gonzalez J."/>
            <person name="Henrissat B."/>
            <person name="Kuo A."/>
            <person name="Liang C."/>
            <person name="Lipzen A."/>
            <person name="Lutzoni F."/>
            <person name="Magnuson J."/>
            <person name="Mondo S."/>
            <person name="Nolan M."/>
            <person name="Ohm R."/>
            <person name="Pangilinan J."/>
            <person name="Park H.-J."/>
            <person name="Ramirez L."/>
            <person name="Alfaro M."/>
            <person name="Sun H."/>
            <person name="Tritt A."/>
            <person name="Yoshinaga Y."/>
            <person name="Zwiers L.-H."/>
            <person name="Turgeon B."/>
            <person name="Goodwin S."/>
            <person name="Spatafora J."/>
            <person name="Crous P."/>
            <person name="Grigoriev I."/>
        </authorList>
    </citation>
    <scope>NUCLEOTIDE SEQUENCE</scope>
    <source>
        <strain evidence="2">CBS 113979</strain>
    </source>
</reference>
<dbReference type="AlphaFoldDB" id="A0A6G1GQT2"/>
<evidence type="ECO:0000313" key="2">
    <source>
        <dbReference type="EMBL" id="KAF1983172.1"/>
    </source>
</evidence>
<name>A0A6G1GQT2_9PEZI</name>
<accession>A0A6G1GQT2</accession>
<sequence>MLLRKMESHEEKLCTRDRGPRFYVTGDASNLPLTRGHHSQKCEGYRPGYFRKRKPSWTRLGSTTSSTKHKRVILLKFFHHPSSTSITMTTPPAKTHSGPLGPLGPIVSGLSHLSLNPRFPCDICLKKKPEGKFPATLYTPGCKHIASVCKERVQSYITNKQDNDDDLEIPCPATGCHEIMRQRDILHHCSVEQAYRHMHRVQWRILKKRSKLHALRKLQMRLRPNLRQQQARRPNYDMRPLRRENMSPLRSGRTQGRNLRGA</sequence>
<keyword evidence="3" id="KW-1185">Reference proteome</keyword>
<dbReference type="Proteomes" id="UP000800041">
    <property type="component" value="Unassembled WGS sequence"/>
</dbReference>
<dbReference type="InterPro" id="IPR013083">
    <property type="entry name" value="Znf_RING/FYVE/PHD"/>
</dbReference>
<dbReference type="EMBL" id="ML977177">
    <property type="protein sequence ID" value="KAF1983172.1"/>
    <property type="molecule type" value="Genomic_DNA"/>
</dbReference>
<organism evidence="2 3">
    <name type="scientific">Aulographum hederae CBS 113979</name>
    <dbReference type="NCBI Taxonomy" id="1176131"/>
    <lineage>
        <taxon>Eukaryota</taxon>
        <taxon>Fungi</taxon>
        <taxon>Dikarya</taxon>
        <taxon>Ascomycota</taxon>
        <taxon>Pezizomycotina</taxon>
        <taxon>Dothideomycetes</taxon>
        <taxon>Pleosporomycetidae</taxon>
        <taxon>Aulographales</taxon>
        <taxon>Aulographaceae</taxon>
    </lineage>
</organism>
<gene>
    <name evidence="2" type="ORF">K402DRAFT_179137</name>
</gene>